<organism evidence="1">
    <name type="scientific">Vigna angularis var. angularis</name>
    <dbReference type="NCBI Taxonomy" id="157739"/>
    <lineage>
        <taxon>Eukaryota</taxon>
        <taxon>Viridiplantae</taxon>
        <taxon>Streptophyta</taxon>
        <taxon>Embryophyta</taxon>
        <taxon>Tracheophyta</taxon>
        <taxon>Spermatophyta</taxon>
        <taxon>Magnoliopsida</taxon>
        <taxon>eudicotyledons</taxon>
        <taxon>Gunneridae</taxon>
        <taxon>Pentapetalae</taxon>
        <taxon>rosids</taxon>
        <taxon>fabids</taxon>
        <taxon>Fabales</taxon>
        <taxon>Fabaceae</taxon>
        <taxon>Papilionoideae</taxon>
        <taxon>50 kb inversion clade</taxon>
        <taxon>NPAAA clade</taxon>
        <taxon>indigoferoid/millettioid clade</taxon>
        <taxon>Phaseoleae</taxon>
        <taxon>Vigna</taxon>
    </lineage>
</organism>
<reference evidence="1" key="1">
    <citation type="journal article" date="2015" name="Sci. Rep.">
        <title>The power of single molecule real-time sequencing technology in the de novo assembly of a eukaryotic genome.</title>
        <authorList>
            <person name="Sakai H."/>
            <person name="Naito K."/>
            <person name="Ogiso-Tanaka E."/>
            <person name="Takahashi Y."/>
            <person name="Iseki K."/>
            <person name="Muto C."/>
            <person name="Satou K."/>
            <person name="Teruya K."/>
            <person name="Shiroma A."/>
            <person name="Shimoji M."/>
            <person name="Hirano T."/>
            <person name="Itoh T."/>
            <person name="Kaga A."/>
            <person name="Tomooka N."/>
        </authorList>
    </citation>
    <scope>NUCLEOTIDE SEQUENCE</scope>
</reference>
<evidence type="ECO:0000313" key="1">
    <source>
        <dbReference type="EMBL" id="BAU03469.1"/>
    </source>
</evidence>
<accession>A0A0S3TEP2</accession>
<sequence>KEPKARAKLKVREESSQCSSHLASASNVTDRWRRRADRSCHVDRIDGQSKARKQINGSRPMMKRRIKHHKQVSSFPFFHFLFSLDPGFPLCK</sequence>
<dbReference type="AlphaFoldDB" id="A0A0S3TEP2"/>
<proteinExistence type="predicted"/>
<name>A0A0S3TEP2_PHAAN</name>
<protein>
    <submittedName>
        <fullName evidence="1">Uncharacterized protein</fullName>
    </submittedName>
</protein>
<gene>
    <name evidence="1" type="primary">Vigan.UMG111400</name>
    <name evidence="1" type="ORF">VIGAN_UM111400</name>
</gene>
<dbReference type="EMBL" id="AP015488">
    <property type="protein sequence ID" value="BAU03469.1"/>
    <property type="molecule type" value="Genomic_DNA"/>
</dbReference>
<feature type="non-terminal residue" evidence="1">
    <location>
        <position position="1"/>
    </location>
</feature>